<protein>
    <submittedName>
        <fullName evidence="2">Uncharacterized protein</fullName>
    </submittedName>
</protein>
<sequence>MIPLFDRWLFTPDPIRSKSNRPPSSKDTNSWSQPASVSLASPVKLGFTRLEAPTYRDQLETSYRDRLEMSSSRNGSVVGRSEPVANGSHGNKEGTNWLIWQSKGHSGDGRLEEGVQMRDWPRRRAFG</sequence>
<dbReference type="EMBL" id="CAJPDR010000716">
    <property type="protein sequence ID" value="CAF9942093.1"/>
    <property type="molecule type" value="Genomic_DNA"/>
</dbReference>
<dbReference type="AlphaFoldDB" id="A0A8H3PJ31"/>
<name>A0A8H3PJ31_9LECA</name>
<organism evidence="2 3">
    <name type="scientific">Alectoria fallacina</name>
    <dbReference type="NCBI Taxonomy" id="1903189"/>
    <lineage>
        <taxon>Eukaryota</taxon>
        <taxon>Fungi</taxon>
        <taxon>Dikarya</taxon>
        <taxon>Ascomycota</taxon>
        <taxon>Pezizomycotina</taxon>
        <taxon>Lecanoromycetes</taxon>
        <taxon>OSLEUM clade</taxon>
        <taxon>Lecanoromycetidae</taxon>
        <taxon>Lecanorales</taxon>
        <taxon>Lecanorineae</taxon>
        <taxon>Parmeliaceae</taxon>
        <taxon>Alectoria</taxon>
    </lineage>
</organism>
<proteinExistence type="predicted"/>
<comment type="caution">
    <text evidence="2">The sequence shown here is derived from an EMBL/GenBank/DDBJ whole genome shotgun (WGS) entry which is preliminary data.</text>
</comment>
<accession>A0A8H3PJ31</accession>
<feature type="region of interest" description="Disordered" evidence="1">
    <location>
        <begin position="13"/>
        <end position="37"/>
    </location>
</feature>
<evidence type="ECO:0000256" key="1">
    <source>
        <dbReference type="SAM" id="MobiDB-lite"/>
    </source>
</evidence>
<evidence type="ECO:0000313" key="2">
    <source>
        <dbReference type="EMBL" id="CAF9942093.1"/>
    </source>
</evidence>
<dbReference type="Proteomes" id="UP000664203">
    <property type="component" value="Unassembled WGS sequence"/>
</dbReference>
<feature type="region of interest" description="Disordered" evidence="1">
    <location>
        <begin position="61"/>
        <end position="95"/>
    </location>
</feature>
<feature type="compositionally biased region" description="Low complexity" evidence="1">
    <location>
        <begin position="70"/>
        <end position="81"/>
    </location>
</feature>
<evidence type="ECO:0000313" key="3">
    <source>
        <dbReference type="Proteomes" id="UP000664203"/>
    </source>
</evidence>
<gene>
    <name evidence="2" type="ORF">ALECFALPRED_009482</name>
</gene>
<keyword evidence="3" id="KW-1185">Reference proteome</keyword>
<feature type="compositionally biased region" description="Polar residues" evidence="1">
    <location>
        <begin position="20"/>
        <end position="37"/>
    </location>
</feature>
<reference evidence="2" key="1">
    <citation type="submission" date="2021-03" db="EMBL/GenBank/DDBJ databases">
        <authorList>
            <person name="Tagirdzhanova G."/>
        </authorList>
    </citation>
    <scope>NUCLEOTIDE SEQUENCE</scope>
</reference>